<evidence type="ECO:0000256" key="6">
    <source>
        <dbReference type="ARBA" id="ARBA00023002"/>
    </source>
</evidence>
<evidence type="ECO:0000313" key="11">
    <source>
        <dbReference type="Proteomes" id="UP000717328"/>
    </source>
</evidence>
<dbReference type="PROSITE" id="PS00086">
    <property type="entry name" value="CYTOCHROME_P450"/>
    <property type="match status" value="1"/>
</dbReference>
<evidence type="ECO:0000256" key="4">
    <source>
        <dbReference type="ARBA" id="ARBA00022617"/>
    </source>
</evidence>
<dbReference type="InterPro" id="IPR036396">
    <property type="entry name" value="Cyt_P450_sf"/>
</dbReference>
<comment type="caution">
    <text evidence="10">The sequence shown here is derived from an EMBL/GenBank/DDBJ whole genome shotgun (WGS) entry which is preliminary data.</text>
</comment>
<protein>
    <recommendedName>
        <fullName evidence="12">Cytochrome P450</fullName>
    </recommendedName>
</protein>
<dbReference type="PANTHER" id="PTHR46300">
    <property type="entry name" value="P450, PUTATIVE (EUROFUNG)-RELATED-RELATED"/>
    <property type="match status" value="1"/>
</dbReference>
<keyword evidence="6 9" id="KW-0560">Oxidoreductase</keyword>
<keyword evidence="4 9" id="KW-0349">Heme</keyword>
<comment type="cofactor">
    <cofactor evidence="1">
        <name>heme</name>
        <dbReference type="ChEBI" id="CHEBI:30413"/>
    </cofactor>
</comment>
<organism evidence="10 11">
    <name type="scientific">Sphagnurus paluster</name>
    <dbReference type="NCBI Taxonomy" id="117069"/>
    <lineage>
        <taxon>Eukaryota</taxon>
        <taxon>Fungi</taxon>
        <taxon>Dikarya</taxon>
        <taxon>Basidiomycota</taxon>
        <taxon>Agaricomycotina</taxon>
        <taxon>Agaricomycetes</taxon>
        <taxon>Agaricomycetidae</taxon>
        <taxon>Agaricales</taxon>
        <taxon>Tricholomatineae</taxon>
        <taxon>Lyophyllaceae</taxon>
        <taxon>Sphagnurus</taxon>
    </lineage>
</organism>
<dbReference type="GO" id="GO:0016705">
    <property type="term" value="F:oxidoreductase activity, acting on paired donors, with incorporation or reduction of molecular oxygen"/>
    <property type="evidence" value="ECO:0007669"/>
    <property type="project" value="InterPro"/>
</dbReference>
<evidence type="ECO:0000256" key="9">
    <source>
        <dbReference type="RuleBase" id="RU000461"/>
    </source>
</evidence>
<keyword evidence="5 9" id="KW-0479">Metal-binding</keyword>
<gene>
    <name evidence="10" type="ORF">H0H81_002981</name>
</gene>
<dbReference type="PANTHER" id="PTHR46300:SF7">
    <property type="entry name" value="P450, PUTATIVE (EUROFUNG)-RELATED"/>
    <property type="match status" value="1"/>
</dbReference>
<dbReference type="GO" id="GO:0004497">
    <property type="term" value="F:monooxygenase activity"/>
    <property type="evidence" value="ECO:0007669"/>
    <property type="project" value="UniProtKB-KW"/>
</dbReference>
<evidence type="ECO:0000256" key="2">
    <source>
        <dbReference type="ARBA" id="ARBA00005179"/>
    </source>
</evidence>
<dbReference type="InterPro" id="IPR017972">
    <property type="entry name" value="Cyt_P450_CS"/>
</dbReference>
<dbReference type="PRINTS" id="PR00463">
    <property type="entry name" value="EP450I"/>
</dbReference>
<dbReference type="GO" id="GO:0016020">
    <property type="term" value="C:membrane"/>
    <property type="evidence" value="ECO:0007669"/>
    <property type="project" value="UniProtKB-SubCell"/>
</dbReference>
<dbReference type="PRINTS" id="PR00385">
    <property type="entry name" value="P450"/>
</dbReference>
<keyword evidence="7 9" id="KW-0408">Iron</keyword>
<dbReference type="Gene3D" id="1.10.630.10">
    <property type="entry name" value="Cytochrome P450"/>
    <property type="match status" value="2"/>
</dbReference>
<sequence>MAGETIISFVYGLEVQDEDDPYITAVRRALVGLVVAAVPGAFLVDALPILKYVPDWMPFAGFKRKVKQWCHWATIMVNMPFEAAQRDIRNGDAQPSFVLNSLDSMDRSKDIEHQQSVIKSTAATMYLAGSDTTSTAISSCVLGLVSQPKVFNKAREEIDRVIGTGNLPTFEDRDSLPYITAIAKEALRWRDVLPIDENICAILQKSSTNDYFQDGKIDPDAKDPASIAFGFGRRICPGQYMAFSAIWIAIASMIATLDISKAVDDNGKIIEPSYEYVSALVRYATYPRAPGFSFLMKNYITVPSSPLPFKCSIKPRSPQAESLIRATTNAEYF</sequence>
<reference evidence="10" key="1">
    <citation type="submission" date="2021-02" db="EMBL/GenBank/DDBJ databases">
        <authorList>
            <person name="Nieuwenhuis M."/>
            <person name="Van De Peppel L.J.J."/>
        </authorList>
    </citation>
    <scope>NUCLEOTIDE SEQUENCE</scope>
    <source>
        <strain evidence="10">D49</strain>
    </source>
</reference>
<name>A0A9P7K680_9AGAR</name>
<comment type="pathway">
    <text evidence="2">Secondary metabolite biosynthesis.</text>
</comment>
<dbReference type="AlphaFoldDB" id="A0A9P7K680"/>
<dbReference type="InterPro" id="IPR002401">
    <property type="entry name" value="Cyt_P450_E_grp-I"/>
</dbReference>
<accession>A0A9P7K680</accession>
<evidence type="ECO:0000313" key="10">
    <source>
        <dbReference type="EMBL" id="KAG5637844.1"/>
    </source>
</evidence>
<evidence type="ECO:0000256" key="3">
    <source>
        <dbReference type="ARBA" id="ARBA00010617"/>
    </source>
</evidence>
<keyword evidence="11" id="KW-1185">Reference proteome</keyword>
<dbReference type="Pfam" id="PF00067">
    <property type="entry name" value="p450"/>
    <property type="match status" value="1"/>
</dbReference>
<comment type="similarity">
    <text evidence="3 9">Belongs to the cytochrome P450 family.</text>
</comment>
<dbReference type="GO" id="GO:0020037">
    <property type="term" value="F:heme binding"/>
    <property type="evidence" value="ECO:0007669"/>
    <property type="project" value="InterPro"/>
</dbReference>
<proteinExistence type="inferred from homology"/>
<dbReference type="GO" id="GO:0005506">
    <property type="term" value="F:iron ion binding"/>
    <property type="evidence" value="ECO:0007669"/>
    <property type="project" value="InterPro"/>
</dbReference>
<keyword evidence="8 9" id="KW-0503">Monooxygenase</keyword>
<evidence type="ECO:0000256" key="7">
    <source>
        <dbReference type="ARBA" id="ARBA00023004"/>
    </source>
</evidence>
<evidence type="ECO:0008006" key="12">
    <source>
        <dbReference type="Google" id="ProtNLM"/>
    </source>
</evidence>
<reference evidence="10" key="2">
    <citation type="submission" date="2021-10" db="EMBL/GenBank/DDBJ databases">
        <title>Phylogenomics reveals ancestral predisposition of the termite-cultivated fungus Termitomyces towards a domesticated lifestyle.</title>
        <authorList>
            <person name="Auxier B."/>
            <person name="Grum-Grzhimaylo A."/>
            <person name="Cardenas M.E."/>
            <person name="Lodge J.D."/>
            <person name="Laessoe T."/>
            <person name="Pedersen O."/>
            <person name="Smith M.E."/>
            <person name="Kuyper T.W."/>
            <person name="Franco-Molano E.A."/>
            <person name="Baroni T.J."/>
            <person name="Aanen D.K."/>
        </authorList>
    </citation>
    <scope>NUCLEOTIDE SEQUENCE</scope>
    <source>
        <strain evidence="10">D49</strain>
    </source>
</reference>
<evidence type="ECO:0000256" key="5">
    <source>
        <dbReference type="ARBA" id="ARBA00022723"/>
    </source>
</evidence>
<dbReference type="SUPFAM" id="SSF48264">
    <property type="entry name" value="Cytochrome P450"/>
    <property type="match status" value="1"/>
</dbReference>
<dbReference type="EMBL" id="JABCKI010005799">
    <property type="protein sequence ID" value="KAG5637844.1"/>
    <property type="molecule type" value="Genomic_DNA"/>
</dbReference>
<dbReference type="OrthoDB" id="2789670at2759"/>
<evidence type="ECO:0000256" key="1">
    <source>
        <dbReference type="ARBA" id="ARBA00001971"/>
    </source>
</evidence>
<evidence type="ECO:0000256" key="8">
    <source>
        <dbReference type="ARBA" id="ARBA00023033"/>
    </source>
</evidence>
<dbReference type="InterPro" id="IPR001128">
    <property type="entry name" value="Cyt_P450"/>
</dbReference>
<dbReference type="Proteomes" id="UP000717328">
    <property type="component" value="Unassembled WGS sequence"/>
</dbReference>
<dbReference type="InterPro" id="IPR050364">
    <property type="entry name" value="Cytochrome_P450_fung"/>
</dbReference>